<evidence type="ECO:0000256" key="2">
    <source>
        <dbReference type="SAM" id="SignalP"/>
    </source>
</evidence>
<feature type="chain" id="PRO_5001586352" evidence="2">
    <location>
        <begin position="27"/>
        <end position="337"/>
    </location>
</feature>
<feature type="signal peptide" evidence="2">
    <location>
        <begin position="1"/>
        <end position="26"/>
    </location>
</feature>
<reference evidence="3 4" key="1">
    <citation type="submission" date="2014-02" db="EMBL/GenBank/DDBJ databases">
        <authorList>
            <person name="Manrique M."/>
        </authorList>
    </citation>
    <scope>NUCLEOTIDE SEQUENCE [LARGE SCALE GENOMIC DNA]</scope>
    <source>
        <strain evidence="3 4">LMG17956</strain>
    </source>
</reference>
<evidence type="ECO:0000313" key="3">
    <source>
        <dbReference type="EMBL" id="CDO18523.1"/>
    </source>
</evidence>
<keyword evidence="2" id="KW-0732">Signal</keyword>
<evidence type="ECO:0000256" key="1">
    <source>
        <dbReference type="SAM" id="MobiDB-lite"/>
    </source>
</evidence>
<organism evidence="3 4">
    <name type="scientific">Streptococcus gallolyticus</name>
    <dbReference type="NCBI Taxonomy" id="315405"/>
    <lineage>
        <taxon>Bacteria</taxon>
        <taxon>Bacillati</taxon>
        <taxon>Bacillota</taxon>
        <taxon>Bacilli</taxon>
        <taxon>Lactobacillales</taxon>
        <taxon>Streptococcaceae</taxon>
        <taxon>Streptococcus</taxon>
    </lineage>
</organism>
<dbReference type="Gene3D" id="3.40.30.10">
    <property type="entry name" value="Glutaredoxin"/>
    <property type="match status" value="1"/>
</dbReference>
<reference evidence="3 4" key="2">
    <citation type="submission" date="2014-05" db="EMBL/GenBank/DDBJ databases">
        <title>Genome sequence of Streptococcus gallolyticus.</title>
        <authorList>
            <person name="Del Campo R."/>
        </authorList>
    </citation>
    <scope>NUCLEOTIDE SEQUENCE [LARGE SCALE GENOMIC DNA]</scope>
    <source>
        <strain evidence="3 4">LMG17956</strain>
    </source>
</reference>
<name>A0A060RI49_9STRE</name>
<feature type="compositionally biased region" description="Polar residues" evidence="1">
    <location>
        <begin position="77"/>
        <end position="97"/>
    </location>
</feature>
<dbReference type="InterPro" id="IPR036249">
    <property type="entry name" value="Thioredoxin-like_sf"/>
</dbReference>
<dbReference type="Pfam" id="PF20207">
    <property type="entry name" value="DUF6568"/>
    <property type="match status" value="1"/>
</dbReference>
<dbReference type="Proteomes" id="UP000027584">
    <property type="component" value="Unassembled WGS sequence"/>
</dbReference>
<dbReference type="InterPro" id="IPR046698">
    <property type="entry name" value="PedC-like"/>
</dbReference>
<dbReference type="CDD" id="cd02947">
    <property type="entry name" value="TRX_family"/>
    <property type="match status" value="1"/>
</dbReference>
<feature type="region of interest" description="Disordered" evidence="1">
    <location>
        <begin position="55"/>
        <end position="102"/>
    </location>
</feature>
<gene>
    <name evidence="3" type="ORF">BN963_SGAL_01722</name>
</gene>
<dbReference type="AlphaFoldDB" id="A0A060RI49"/>
<protein>
    <submittedName>
        <fullName evidence="3">Cell wall associated protein (LPXTG motif) possib ly involved in bacteriocin synthesis</fullName>
    </submittedName>
</protein>
<accession>A0A060RI49</accession>
<dbReference type="EMBL" id="CCBC010000195">
    <property type="protein sequence ID" value="CDO18523.1"/>
    <property type="molecule type" value="Genomic_DNA"/>
</dbReference>
<proteinExistence type="predicted"/>
<evidence type="ECO:0000313" key="4">
    <source>
        <dbReference type="Proteomes" id="UP000027584"/>
    </source>
</evidence>
<sequence length="337" mass="36980">MKKNVLKSIILLSATVLSMATVSVFADDELVPTTETTEVVDNGDNVTKNLATDIIEPSNDISESQSEKTEEESSIETADNSSVIMESTEATETIASDTSDEPEEAEVTIPQYEENVADFNHVPMTDVYVMFTEDGKEHVIYVGRPTCYYCRQFSPALKEFNTLMDNRLEYSNTDSQDFDEEAANFLFGTIGIPGTPTIIRLQNGQIVSAWIGGGISGQELYDYLFYGKIPAAMAAAMAEQSNEDNTETIAFDAKEIKTDSNIQNVIFLPQNDVKTAEKALIVPESPQAFSKNEIKTNNSNALPKLGIKANNFSAYGLLISLLGLILMKLGRGKVNEE</sequence>
<comment type="caution">
    <text evidence="3">The sequence shown here is derived from an EMBL/GenBank/DDBJ whole genome shotgun (WGS) entry which is preliminary data.</text>
</comment>
<dbReference type="SUPFAM" id="SSF52833">
    <property type="entry name" value="Thioredoxin-like"/>
    <property type="match status" value="1"/>
</dbReference>